<evidence type="ECO:0000256" key="2">
    <source>
        <dbReference type="ARBA" id="ARBA00022833"/>
    </source>
</evidence>
<accession>A0ABR3WRS9</accession>
<dbReference type="Proteomes" id="UP001583177">
    <property type="component" value="Unassembled WGS sequence"/>
</dbReference>
<dbReference type="EMBL" id="JAWRVE010000056">
    <property type="protein sequence ID" value="KAL1866364.1"/>
    <property type="molecule type" value="Genomic_DNA"/>
</dbReference>
<gene>
    <name evidence="7" type="ORF">Daus18300_006828</name>
</gene>
<evidence type="ECO:0000256" key="5">
    <source>
        <dbReference type="ARBA" id="ARBA00023163"/>
    </source>
</evidence>
<keyword evidence="4" id="KW-0238">DNA-binding</keyword>
<comment type="subcellular location">
    <subcellularLocation>
        <location evidence="1">Nucleus</location>
    </subcellularLocation>
</comment>
<dbReference type="InterPro" id="IPR021858">
    <property type="entry name" value="Fun_TF"/>
</dbReference>
<keyword evidence="2" id="KW-0862">Zinc</keyword>
<keyword evidence="6" id="KW-0539">Nucleus</keyword>
<evidence type="ECO:0008006" key="9">
    <source>
        <dbReference type="Google" id="ProtNLM"/>
    </source>
</evidence>
<evidence type="ECO:0000313" key="8">
    <source>
        <dbReference type="Proteomes" id="UP001583177"/>
    </source>
</evidence>
<keyword evidence="8" id="KW-1185">Reference proteome</keyword>
<dbReference type="Pfam" id="PF11951">
    <property type="entry name" value="Fungal_trans_2"/>
    <property type="match status" value="1"/>
</dbReference>
<proteinExistence type="predicted"/>
<organism evidence="7 8">
    <name type="scientific">Diaporthe australafricana</name>
    <dbReference type="NCBI Taxonomy" id="127596"/>
    <lineage>
        <taxon>Eukaryota</taxon>
        <taxon>Fungi</taxon>
        <taxon>Dikarya</taxon>
        <taxon>Ascomycota</taxon>
        <taxon>Pezizomycotina</taxon>
        <taxon>Sordariomycetes</taxon>
        <taxon>Sordariomycetidae</taxon>
        <taxon>Diaporthales</taxon>
        <taxon>Diaporthaceae</taxon>
        <taxon>Diaporthe</taxon>
    </lineage>
</organism>
<reference evidence="7 8" key="1">
    <citation type="journal article" date="2024" name="IMA Fungus">
        <title>IMA Genome - F19 : A genome assembly and annotation guide to empower mycologists, including annotated draft genome sequences of Ceratocystis pirilliformis, Diaporthe australafricana, Fusarium ophioides, Paecilomyces lecythidis, and Sporothrix stenoceras.</title>
        <authorList>
            <person name="Aylward J."/>
            <person name="Wilson A.M."/>
            <person name="Visagie C.M."/>
            <person name="Spraker J."/>
            <person name="Barnes I."/>
            <person name="Buitendag C."/>
            <person name="Ceriani C."/>
            <person name="Del Mar Angel L."/>
            <person name="du Plessis D."/>
            <person name="Fuchs T."/>
            <person name="Gasser K."/>
            <person name="Kramer D."/>
            <person name="Li W."/>
            <person name="Munsamy K."/>
            <person name="Piso A."/>
            <person name="Price J.L."/>
            <person name="Sonnekus B."/>
            <person name="Thomas C."/>
            <person name="van der Nest A."/>
            <person name="van Dijk A."/>
            <person name="van Heerden A."/>
            <person name="van Vuuren N."/>
            <person name="Yilmaz N."/>
            <person name="Duong T.A."/>
            <person name="van der Merwe N.A."/>
            <person name="Wingfield M.J."/>
            <person name="Wingfield B.D."/>
        </authorList>
    </citation>
    <scope>NUCLEOTIDE SEQUENCE [LARGE SCALE GENOMIC DNA]</scope>
    <source>
        <strain evidence="7 8">CMW 18300</strain>
    </source>
</reference>
<evidence type="ECO:0000256" key="1">
    <source>
        <dbReference type="ARBA" id="ARBA00004123"/>
    </source>
</evidence>
<protein>
    <recommendedName>
        <fullName evidence="9">Transcription factor domain-containing protein</fullName>
    </recommendedName>
</protein>
<dbReference type="PANTHER" id="PTHR37534">
    <property type="entry name" value="TRANSCRIPTIONAL ACTIVATOR PROTEIN UGA3"/>
    <property type="match status" value="1"/>
</dbReference>
<keyword evidence="5" id="KW-0804">Transcription</keyword>
<name>A0ABR3WRS9_9PEZI</name>
<sequence length="401" mass="45390">MPSPGQMLFQSAINQCASTPDSAITYGVPLTTRWLDLLIGDASLHYGPLREAHLPPGGLNIFGNSVAHSPVSIDEDSVSHEGPTAGGVVETRHPYLRERIVGVRDRLREKDQAWKALEPLSLQAQEHILFRHFTDHVSQWLDLFEPKRPFGTLVPHLALRSVGLMNAILALSARHLDIVNRETPTYTGEYRPISNDIVGYYYKTLHYCQEAMQYDTYQTSLELLASAIIISSYEMLDGSSTDWEKHLKGVFWIQRSQTIHGHSGGLRQAVWWAWLCQDVWAAFREKRKPFTFWRPNRLLADLDPTELAARSAYNFAQVVGFCAEDRASEESSTSDVVVTKMHKADLLFQQLEQWRSYLTFEFNPIPILTPGPESDHFPTVWIQPAAFGNISPPHLGILVLK</sequence>
<evidence type="ECO:0000256" key="6">
    <source>
        <dbReference type="ARBA" id="ARBA00023242"/>
    </source>
</evidence>
<evidence type="ECO:0000256" key="3">
    <source>
        <dbReference type="ARBA" id="ARBA00023015"/>
    </source>
</evidence>
<evidence type="ECO:0000256" key="4">
    <source>
        <dbReference type="ARBA" id="ARBA00023125"/>
    </source>
</evidence>
<evidence type="ECO:0000313" key="7">
    <source>
        <dbReference type="EMBL" id="KAL1866364.1"/>
    </source>
</evidence>
<comment type="caution">
    <text evidence="7">The sequence shown here is derived from an EMBL/GenBank/DDBJ whole genome shotgun (WGS) entry which is preliminary data.</text>
</comment>
<keyword evidence="3" id="KW-0805">Transcription regulation</keyword>
<dbReference type="PANTHER" id="PTHR37534:SF3">
    <property type="entry name" value="ZN(II)2CYS6 TRANSCRIPTION FACTOR (EUROFUNG)"/>
    <property type="match status" value="1"/>
</dbReference>